<reference evidence="2 3" key="1">
    <citation type="submission" date="2019-02" db="EMBL/GenBank/DDBJ databases">
        <title>Deep-cultivation of Planctomycetes and their phenomic and genomic characterization uncovers novel biology.</title>
        <authorList>
            <person name="Wiegand S."/>
            <person name="Jogler M."/>
            <person name="Boedeker C."/>
            <person name="Pinto D."/>
            <person name="Vollmers J."/>
            <person name="Rivas-Marin E."/>
            <person name="Kohn T."/>
            <person name="Peeters S.H."/>
            <person name="Heuer A."/>
            <person name="Rast P."/>
            <person name="Oberbeckmann S."/>
            <person name="Bunk B."/>
            <person name="Jeske O."/>
            <person name="Meyerdierks A."/>
            <person name="Storesund J.E."/>
            <person name="Kallscheuer N."/>
            <person name="Luecker S."/>
            <person name="Lage O.M."/>
            <person name="Pohl T."/>
            <person name="Merkel B.J."/>
            <person name="Hornburger P."/>
            <person name="Mueller R.-W."/>
            <person name="Bruemmer F."/>
            <person name="Labrenz M."/>
            <person name="Spormann A.M."/>
            <person name="Op den Camp H."/>
            <person name="Overmann J."/>
            <person name="Amann R."/>
            <person name="Jetten M.S.M."/>
            <person name="Mascher T."/>
            <person name="Medema M.H."/>
            <person name="Devos D.P."/>
            <person name="Kaster A.-K."/>
            <person name="Ovreas L."/>
            <person name="Rohde M."/>
            <person name="Galperin M.Y."/>
            <person name="Jogler C."/>
        </authorList>
    </citation>
    <scope>NUCLEOTIDE SEQUENCE [LARGE SCALE GENOMIC DNA]</scope>
    <source>
        <strain evidence="2 3">ElP</strain>
    </source>
</reference>
<dbReference type="EMBL" id="CP036426">
    <property type="protein sequence ID" value="QDV36245.1"/>
    <property type="molecule type" value="Genomic_DNA"/>
</dbReference>
<name>A0A518H5X8_9BACT</name>
<dbReference type="Gene3D" id="3.40.50.300">
    <property type="entry name" value="P-loop containing nucleotide triphosphate hydrolases"/>
    <property type="match status" value="1"/>
</dbReference>
<dbReference type="AlphaFoldDB" id="A0A518H5X8"/>
<evidence type="ECO:0000256" key="1">
    <source>
        <dbReference type="SAM" id="MobiDB-lite"/>
    </source>
</evidence>
<keyword evidence="3" id="KW-1185">Reference proteome</keyword>
<protein>
    <recommendedName>
        <fullName evidence="4">Sulfotransferase domain protein</fullName>
    </recommendedName>
</protein>
<dbReference type="SUPFAM" id="SSF52540">
    <property type="entry name" value="P-loop containing nucleoside triphosphate hydrolases"/>
    <property type="match status" value="1"/>
</dbReference>
<proteinExistence type="predicted"/>
<evidence type="ECO:0000313" key="2">
    <source>
        <dbReference type="EMBL" id="QDV36245.1"/>
    </source>
</evidence>
<sequence length="265" mass="29793">MLNRLMRIARRTNSLAPSPDPEIESVPAPPGRPRIIVDSLPKSGTHLLGKLVAELGFEDTSIAVLDNSYLDFKKKGNWHLWEPIRSANLGDQIVNPARIHCETRKALGLVGPGQFCISHLRCNELNQEYIKQNNFRHLFIIRDLRDNICSMTDHLVNLRAHDYSPDWYYYLSSLESDEDRLLAVIEGRDRFLRPFSYHLDYGAGWVDDPDTLIVRFEDLIGPSGGGDADTQVREVARISEFVGGTPTEPKVEEVAASLWGGGLGQ</sequence>
<dbReference type="KEGG" id="tpla:ElP_41640"/>
<dbReference type="Proteomes" id="UP000317835">
    <property type="component" value="Chromosome"/>
</dbReference>
<organism evidence="2 3">
    <name type="scientific">Tautonia plasticadhaerens</name>
    <dbReference type="NCBI Taxonomy" id="2527974"/>
    <lineage>
        <taxon>Bacteria</taxon>
        <taxon>Pseudomonadati</taxon>
        <taxon>Planctomycetota</taxon>
        <taxon>Planctomycetia</taxon>
        <taxon>Isosphaerales</taxon>
        <taxon>Isosphaeraceae</taxon>
        <taxon>Tautonia</taxon>
    </lineage>
</organism>
<accession>A0A518H5X8</accession>
<feature type="region of interest" description="Disordered" evidence="1">
    <location>
        <begin position="11"/>
        <end position="30"/>
    </location>
</feature>
<dbReference type="InterPro" id="IPR027417">
    <property type="entry name" value="P-loop_NTPase"/>
</dbReference>
<evidence type="ECO:0000313" key="3">
    <source>
        <dbReference type="Proteomes" id="UP000317835"/>
    </source>
</evidence>
<evidence type="ECO:0008006" key="4">
    <source>
        <dbReference type="Google" id="ProtNLM"/>
    </source>
</evidence>
<gene>
    <name evidence="2" type="ORF">ElP_41640</name>
</gene>